<dbReference type="InterPro" id="IPR000959">
    <property type="entry name" value="POLO_box_dom"/>
</dbReference>
<protein>
    <submittedName>
        <fullName evidence="10">PLK/PLK1 protein kinase</fullName>
    </submittedName>
</protein>
<dbReference type="CDD" id="cd13118">
    <property type="entry name" value="POLO_box_1"/>
    <property type="match status" value="1"/>
</dbReference>
<feature type="region of interest" description="Disordered" evidence="7">
    <location>
        <begin position="985"/>
        <end position="1019"/>
    </location>
</feature>
<keyword evidence="2" id="KW-0808">Transferase</keyword>
<dbReference type="PROSITE" id="PS00108">
    <property type="entry name" value="PROTEIN_KINASE_ST"/>
    <property type="match status" value="1"/>
</dbReference>
<dbReference type="SMART" id="SM00220">
    <property type="entry name" value="S_TKc"/>
    <property type="match status" value="1"/>
</dbReference>
<dbReference type="FunFam" id="3.30.200.20:FF:000091">
    <property type="entry name" value="Serine/threonine-protein kinase PLK"/>
    <property type="match status" value="1"/>
</dbReference>
<feature type="compositionally biased region" description="Polar residues" evidence="7">
    <location>
        <begin position="700"/>
        <end position="732"/>
    </location>
</feature>
<feature type="region of interest" description="Disordered" evidence="7">
    <location>
        <begin position="487"/>
        <end position="541"/>
    </location>
</feature>
<dbReference type="InterPro" id="IPR033695">
    <property type="entry name" value="POLO_box_2"/>
</dbReference>
<evidence type="ECO:0000313" key="10">
    <source>
        <dbReference type="EMBL" id="CAH7666116.1"/>
    </source>
</evidence>
<feature type="region of interest" description="Disordered" evidence="7">
    <location>
        <begin position="584"/>
        <end position="646"/>
    </location>
</feature>
<dbReference type="InterPro" id="IPR008271">
    <property type="entry name" value="Ser/Thr_kinase_AS"/>
</dbReference>
<dbReference type="PANTHER" id="PTHR24345">
    <property type="entry name" value="SERINE/THREONINE-PROTEIN KINASE PLK"/>
    <property type="match status" value="1"/>
</dbReference>
<dbReference type="GO" id="GO:0000922">
    <property type="term" value="C:spindle pole"/>
    <property type="evidence" value="ECO:0007669"/>
    <property type="project" value="TreeGrafter"/>
</dbReference>
<comment type="caution">
    <text evidence="10">The sequence shown here is derived from an EMBL/GenBank/DDBJ whole genome shotgun (WGS) entry which is preliminary data.</text>
</comment>
<feature type="compositionally biased region" description="Polar residues" evidence="7">
    <location>
        <begin position="62"/>
        <end position="72"/>
    </location>
</feature>
<feature type="compositionally biased region" description="Low complexity" evidence="7">
    <location>
        <begin position="1"/>
        <end position="30"/>
    </location>
</feature>
<evidence type="ECO:0000256" key="1">
    <source>
        <dbReference type="ARBA" id="ARBA00022527"/>
    </source>
</evidence>
<keyword evidence="5 10" id="KW-0418">Kinase</keyword>
<feature type="domain" description="Protein kinase" evidence="8">
    <location>
        <begin position="84"/>
        <end position="358"/>
    </location>
</feature>
<dbReference type="GO" id="GO:0005737">
    <property type="term" value="C:cytoplasm"/>
    <property type="evidence" value="ECO:0007669"/>
    <property type="project" value="TreeGrafter"/>
</dbReference>
<feature type="compositionally biased region" description="Acidic residues" evidence="7">
    <location>
        <begin position="52"/>
        <end position="61"/>
    </location>
</feature>
<dbReference type="GO" id="GO:0005634">
    <property type="term" value="C:nucleus"/>
    <property type="evidence" value="ECO:0007669"/>
    <property type="project" value="TreeGrafter"/>
</dbReference>
<feature type="compositionally biased region" description="Basic and acidic residues" evidence="7">
    <location>
        <begin position="636"/>
        <end position="645"/>
    </location>
</feature>
<feature type="compositionally biased region" description="Basic and acidic residues" evidence="7">
    <location>
        <begin position="517"/>
        <end position="529"/>
    </location>
</feature>
<dbReference type="SUPFAM" id="SSF82615">
    <property type="entry name" value="Polo-box domain"/>
    <property type="match status" value="2"/>
</dbReference>
<feature type="compositionally biased region" description="Polar residues" evidence="7">
    <location>
        <begin position="1056"/>
        <end position="1068"/>
    </location>
</feature>
<evidence type="ECO:0000256" key="2">
    <source>
        <dbReference type="ARBA" id="ARBA00022679"/>
    </source>
</evidence>
<evidence type="ECO:0000256" key="3">
    <source>
        <dbReference type="ARBA" id="ARBA00022737"/>
    </source>
</evidence>
<accession>A0AAV0AER9</accession>
<evidence type="ECO:0000256" key="7">
    <source>
        <dbReference type="SAM" id="MobiDB-lite"/>
    </source>
</evidence>
<dbReference type="GO" id="GO:0007052">
    <property type="term" value="P:mitotic spindle organization"/>
    <property type="evidence" value="ECO:0007669"/>
    <property type="project" value="TreeGrafter"/>
</dbReference>
<dbReference type="SUPFAM" id="SSF56112">
    <property type="entry name" value="Protein kinase-like (PK-like)"/>
    <property type="match status" value="1"/>
</dbReference>
<feature type="region of interest" description="Disordered" evidence="7">
    <location>
        <begin position="679"/>
        <end position="732"/>
    </location>
</feature>
<dbReference type="PROSITE" id="PS50078">
    <property type="entry name" value="POLO_BOX"/>
    <property type="match status" value="1"/>
</dbReference>
<dbReference type="Pfam" id="PF00069">
    <property type="entry name" value="Pkinase"/>
    <property type="match status" value="1"/>
</dbReference>
<feature type="compositionally biased region" description="Polar residues" evidence="7">
    <location>
        <begin position="594"/>
        <end position="622"/>
    </location>
</feature>
<dbReference type="InterPro" id="IPR036947">
    <property type="entry name" value="POLO_box_dom_sf"/>
</dbReference>
<dbReference type="Proteomes" id="UP001153365">
    <property type="component" value="Unassembled WGS sequence"/>
</dbReference>
<keyword evidence="1" id="KW-0723">Serine/threonine-protein kinase</keyword>
<keyword evidence="4" id="KW-0547">Nucleotide-binding</keyword>
<keyword evidence="6" id="KW-0067">ATP-binding</keyword>
<dbReference type="GO" id="GO:0005816">
    <property type="term" value="C:spindle pole body"/>
    <property type="evidence" value="ECO:0007669"/>
    <property type="project" value="TreeGrafter"/>
</dbReference>
<evidence type="ECO:0000259" key="9">
    <source>
        <dbReference type="PROSITE" id="PS50078"/>
    </source>
</evidence>
<organism evidence="10 11">
    <name type="scientific">Phakopsora pachyrhizi</name>
    <name type="common">Asian soybean rust disease fungus</name>
    <dbReference type="NCBI Taxonomy" id="170000"/>
    <lineage>
        <taxon>Eukaryota</taxon>
        <taxon>Fungi</taxon>
        <taxon>Dikarya</taxon>
        <taxon>Basidiomycota</taxon>
        <taxon>Pucciniomycotina</taxon>
        <taxon>Pucciniomycetes</taxon>
        <taxon>Pucciniales</taxon>
        <taxon>Phakopsoraceae</taxon>
        <taxon>Phakopsora</taxon>
    </lineage>
</organism>
<sequence length="1068" mass="119951">MAQPITRTSSNPTTTTTTTTTSAKPTTAKPKPGKLSQQHKSPPRKIRKPIFDEDLLQEDPTETNSSASSSNGVYEDEDGRFIYLTRGCLLGEGGFARVYAMKDERTNRMGALKVVSKDQLKSSKNKSKLYAEIKLHRAMEHPHIVKFQSCFEDNQNVYLQMELCEHGSLLDLLRLRKRYSEPEARLLLFQLISACVYMHASSVIHRDLKPGNLFFATETSSLYGQDGRDDPEMERGLSVKVGDFGLAALVKFKGDRRKTICGTPNYIAPEILFDQTNGHSFEVDIWSVGVILYALLIGKPPFQTKDVNQIYRNIKANAYSFPSPSPISSSATDLISLILNQDPKQRPSLGAVVLHPWFSDGPFPFMIPMSALDLCPDFSGLSKLKSDRFRNDYIRKLGLDSAIQEEAIAISNLSNNNQRSLNASTAASDLDLLSREAGVENQRLDEIVEEDEDEVRAMARKMSKTNLRSDTLPQHDPVITKGKRALAASANRSERPHQQKRVVTATPVGVTLSDPIKASKERRRVEREAQSAVNPGSPISELLKSARKPLYVSPRQNLPSQMSSMAGAAGGGSQLFQQLISEKENERELRGENTGPSHLRQNSNQQQQEGLYEGNNNLGASTRSERKAKRNAVPQRLKDENDLGKQKARIASGMMDYGSAWSASQRHRYMDDEEIDNDLEETEKVSSTKNDLQRKLSKQPGRSSTLDQTGPSTTSQADSQRPNKTKSTTSSSILVNPTTALYDSCLQTLVSALSSKTKEDLMKLPFYNNKINDEDLVDDEGRNSPGVFIQSWVDYTHKYGTAYAMTDGSSGLYFNDGTTMVMAADRNHFDYIFNRSGSIYQRKNYTLKPKNYPIELERKTYLLEYFEDYMFTTLKRNVEWAYRDLSRTKDLDFVVKYYRMNNAIVFKMSNDLIQINFWDHQKLLLTMNAKKITLIEPELSLKTFYIGELFKEAYDLGLFQSKSSSSSSKRSNALTLTTSSTIISKGPSSKTLTKGRTKNVGEDGENQDDEEDDDAGKDPEWIARRNKVAFVLSKLEYAKSVLKSLVDRGNKEKASIDSSSTKNKQQQQ</sequence>
<feature type="region of interest" description="Disordered" evidence="7">
    <location>
        <begin position="1048"/>
        <end position="1068"/>
    </location>
</feature>
<dbReference type="Pfam" id="PF00659">
    <property type="entry name" value="POLO_box"/>
    <property type="match status" value="2"/>
</dbReference>
<dbReference type="GO" id="GO:0004674">
    <property type="term" value="F:protein serine/threonine kinase activity"/>
    <property type="evidence" value="ECO:0007669"/>
    <property type="project" value="UniProtKB-KW"/>
</dbReference>
<dbReference type="InterPro" id="IPR000719">
    <property type="entry name" value="Prot_kinase_dom"/>
</dbReference>
<dbReference type="PANTHER" id="PTHR24345:SF0">
    <property type="entry name" value="CELL CYCLE SERINE_THREONINE-PROTEIN KINASE CDC5_MSD2"/>
    <property type="match status" value="1"/>
</dbReference>
<feature type="compositionally biased region" description="Basic and acidic residues" evidence="7">
    <location>
        <begin position="682"/>
        <end position="694"/>
    </location>
</feature>
<dbReference type="Gene3D" id="3.30.200.20">
    <property type="entry name" value="Phosphorylase Kinase, domain 1"/>
    <property type="match status" value="1"/>
</dbReference>
<dbReference type="CDD" id="cd13117">
    <property type="entry name" value="POLO_box_2"/>
    <property type="match status" value="1"/>
</dbReference>
<feature type="region of interest" description="Disordered" evidence="7">
    <location>
        <begin position="1"/>
        <end position="74"/>
    </location>
</feature>
<dbReference type="GO" id="GO:0005524">
    <property type="term" value="F:ATP binding"/>
    <property type="evidence" value="ECO:0007669"/>
    <property type="project" value="UniProtKB-KW"/>
</dbReference>
<dbReference type="AlphaFoldDB" id="A0AAV0AER9"/>
<gene>
    <name evidence="10" type="ORF">PPACK8108_LOCUS437</name>
</gene>
<keyword evidence="11" id="KW-1185">Reference proteome</keyword>
<dbReference type="InterPro" id="IPR033701">
    <property type="entry name" value="POLO_box_1"/>
</dbReference>
<evidence type="ECO:0000256" key="5">
    <source>
        <dbReference type="ARBA" id="ARBA00022777"/>
    </source>
</evidence>
<evidence type="ECO:0000256" key="4">
    <source>
        <dbReference type="ARBA" id="ARBA00022741"/>
    </source>
</evidence>
<name>A0AAV0AER9_PHAPC</name>
<dbReference type="EMBL" id="CALTRL010000043">
    <property type="protein sequence ID" value="CAH7666116.1"/>
    <property type="molecule type" value="Genomic_DNA"/>
</dbReference>
<dbReference type="Gene3D" id="1.10.510.10">
    <property type="entry name" value="Transferase(Phosphotransferase) domain 1"/>
    <property type="match status" value="1"/>
</dbReference>
<dbReference type="InterPro" id="IPR011009">
    <property type="entry name" value="Kinase-like_dom_sf"/>
</dbReference>
<dbReference type="GO" id="GO:0000776">
    <property type="term" value="C:kinetochore"/>
    <property type="evidence" value="ECO:0007669"/>
    <property type="project" value="TreeGrafter"/>
</dbReference>
<reference evidence="10" key="1">
    <citation type="submission" date="2022-06" db="EMBL/GenBank/DDBJ databases">
        <authorList>
            <consortium name="SYNGENTA / RWTH Aachen University"/>
        </authorList>
    </citation>
    <scope>NUCLEOTIDE SEQUENCE</scope>
</reference>
<feature type="compositionally biased region" description="Acidic residues" evidence="7">
    <location>
        <begin position="1002"/>
        <end position="1015"/>
    </location>
</feature>
<evidence type="ECO:0000256" key="6">
    <source>
        <dbReference type="ARBA" id="ARBA00022840"/>
    </source>
</evidence>
<evidence type="ECO:0000313" key="11">
    <source>
        <dbReference type="Proteomes" id="UP001153365"/>
    </source>
</evidence>
<dbReference type="PROSITE" id="PS50011">
    <property type="entry name" value="PROTEIN_KINASE_DOM"/>
    <property type="match status" value="1"/>
</dbReference>
<evidence type="ECO:0000259" key="8">
    <source>
        <dbReference type="PROSITE" id="PS50011"/>
    </source>
</evidence>
<keyword evidence="3" id="KW-0677">Repeat</keyword>
<feature type="domain" description="POLO box" evidence="9">
    <location>
        <begin position="788"/>
        <end position="872"/>
    </location>
</feature>
<proteinExistence type="predicted"/>
<dbReference type="Gene3D" id="3.30.1120.30">
    <property type="entry name" value="POLO box domain"/>
    <property type="match status" value="2"/>
</dbReference>
<dbReference type="FunFam" id="1.10.510.10:FF:000647">
    <property type="entry name" value="Serine/threonine-protein kinase"/>
    <property type="match status" value="1"/>
</dbReference>